<dbReference type="AlphaFoldDB" id="A0A2P5WZ32"/>
<proteinExistence type="predicted"/>
<dbReference type="Proteomes" id="UP000239757">
    <property type="component" value="Unassembled WGS sequence"/>
</dbReference>
<dbReference type="EMBL" id="KZ666072">
    <property type="protein sequence ID" value="PPR96340.1"/>
    <property type="molecule type" value="Genomic_DNA"/>
</dbReference>
<sequence length="105" mass="11886">MESKKVLSAQKFFSVKPHSRAKLENVAINPPSQKLMSVGNRRKGLRASADALDEEVPLGPFCFFEAETATLELPRVFVRVNRWWVVLVERTRDQCSGVVVREKDG</sequence>
<evidence type="ECO:0000313" key="1">
    <source>
        <dbReference type="EMBL" id="PPR96340.1"/>
    </source>
</evidence>
<gene>
    <name evidence="1" type="ORF">GOBAR_AA24329</name>
</gene>
<evidence type="ECO:0000313" key="2">
    <source>
        <dbReference type="Proteomes" id="UP000239757"/>
    </source>
</evidence>
<name>A0A2P5WZ32_GOSBA</name>
<organism evidence="1 2">
    <name type="scientific">Gossypium barbadense</name>
    <name type="common">Sea Island cotton</name>
    <name type="synonym">Hibiscus barbadensis</name>
    <dbReference type="NCBI Taxonomy" id="3634"/>
    <lineage>
        <taxon>Eukaryota</taxon>
        <taxon>Viridiplantae</taxon>
        <taxon>Streptophyta</taxon>
        <taxon>Embryophyta</taxon>
        <taxon>Tracheophyta</taxon>
        <taxon>Spermatophyta</taxon>
        <taxon>Magnoliopsida</taxon>
        <taxon>eudicotyledons</taxon>
        <taxon>Gunneridae</taxon>
        <taxon>Pentapetalae</taxon>
        <taxon>rosids</taxon>
        <taxon>malvids</taxon>
        <taxon>Malvales</taxon>
        <taxon>Malvaceae</taxon>
        <taxon>Malvoideae</taxon>
        <taxon>Gossypium</taxon>
    </lineage>
</organism>
<protein>
    <submittedName>
        <fullName evidence="1">Uncharacterized protein</fullName>
    </submittedName>
</protein>
<reference evidence="1 2" key="1">
    <citation type="submission" date="2015-01" db="EMBL/GenBank/DDBJ databases">
        <title>Genome of allotetraploid Gossypium barbadense reveals genomic plasticity and fiber elongation in cotton evolution.</title>
        <authorList>
            <person name="Chen X."/>
            <person name="Liu X."/>
            <person name="Zhao B."/>
            <person name="Zheng H."/>
            <person name="Hu Y."/>
            <person name="Lu G."/>
            <person name="Yang C."/>
            <person name="Chen J."/>
            <person name="Shan C."/>
            <person name="Zhang L."/>
            <person name="Zhou Y."/>
            <person name="Wang L."/>
            <person name="Guo W."/>
            <person name="Bai Y."/>
            <person name="Ruan J."/>
            <person name="Shangguan X."/>
            <person name="Mao Y."/>
            <person name="Jiang J."/>
            <person name="Zhu Y."/>
            <person name="Lei J."/>
            <person name="Kang H."/>
            <person name="Chen S."/>
            <person name="He X."/>
            <person name="Wang R."/>
            <person name="Wang Y."/>
            <person name="Chen J."/>
            <person name="Wang L."/>
            <person name="Yu S."/>
            <person name="Wang B."/>
            <person name="Wei J."/>
            <person name="Song S."/>
            <person name="Lu X."/>
            <person name="Gao Z."/>
            <person name="Gu W."/>
            <person name="Deng X."/>
            <person name="Ma D."/>
            <person name="Wang S."/>
            <person name="Liang W."/>
            <person name="Fang L."/>
            <person name="Cai C."/>
            <person name="Zhu X."/>
            <person name="Zhou B."/>
            <person name="Zhang Y."/>
            <person name="Chen Z."/>
            <person name="Xu S."/>
            <person name="Zhu R."/>
            <person name="Wang S."/>
            <person name="Zhang T."/>
            <person name="Zhao G."/>
        </authorList>
    </citation>
    <scope>NUCLEOTIDE SEQUENCE [LARGE SCALE GENOMIC DNA]</scope>
    <source>
        <strain evidence="2">cv. Xinhai21</strain>
        <tissue evidence="1">Leaf</tissue>
    </source>
</reference>
<accession>A0A2P5WZ32</accession>